<dbReference type="PANTHER" id="PTHR34145:SF28">
    <property type="entry name" value="F-BOX DOMAIN-CONTAINING PROTEIN"/>
    <property type="match status" value="1"/>
</dbReference>
<dbReference type="Gene3D" id="1.20.1280.50">
    <property type="match status" value="1"/>
</dbReference>
<evidence type="ECO:0000313" key="3">
    <source>
        <dbReference type="EMBL" id="CAK7354182.1"/>
    </source>
</evidence>
<dbReference type="Gene3D" id="3.80.10.10">
    <property type="entry name" value="Ribonuclease Inhibitor"/>
    <property type="match status" value="1"/>
</dbReference>
<dbReference type="AlphaFoldDB" id="A0AAV1SLI2"/>
<proteinExistence type="predicted"/>
<name>A0AAV1SLI2_9ROSI</name>
<dbReference type="PROSITE" id="PS50181">
    <property type="entry name" value="FBOX"/>
    <property type="match status" value="1"/>
</dbReference>
<evidence type="ECO:0000313" key="4">
    <source>
        <dbReference type="Proteomes" id="UP001314170"/>
    </source>
</evidence>
<dbReference type="Pfam" id="PF23622">
    <property type="entry name" value="LRR_At1g61320_AtMIF1"/>
    <property type="match status" value="1"/>
</dbReference>
<dbReference type="EMBL" id="CAWUPB010001194">
    <property type="protein sequence ID" value="CAK7354182.1"/>
    <property type="molecule type" value="Genomic_DNA"/>
</dbReference>
<feature type="region of interest" description="Disordered" evidence="1">
    <location>
        <begin position="527"/>
        <end position="551"/>
    </location>
</feature>
<sequence length="551" mass="61971">MLQQRSTSTVEYPDTGRDVISELPDDVVYSIIECLSLRDAVKTSVLSRRWKRVYSGLPILQFDQVNMFQTNSKCCRHYKEKFVRGVNQFIDSYQGLQIDYFGVSFCLGSEFTDDIDRWISFANRMGATMISICLYCQKSCSRAIGDMHGEQIGGKYVIQGEVLRDRNTNLENLELEGCILGPDVANRLSGLETLGLNNTNLALYDINGMFSWLANLKYLTLSNSTLPMKLCLGPLALLKNLVIADCAGIKEVQLSSNANLHSILYGCIENVVFDLSGAPNLEKFHCNAGKTQLHYIFTHLPKHAPKLRTLSMFTTCDSVKHLPESMTIFQHVTELCIMFDYDPNFDMLKLISILGAFPCLNKLIFAINSGESDQRKLEPAEAMDEQVKKNEIGGYFGSLNQQLLLISYLFKHGISLERMVIEPGEKIYVDTRQSLEKEVCGKAYKRLIELSEEDEASCFSILDCHGLCVSESGGPFESLGFGYFYNENDIFLTYDSAVRVWTSQRLNYARQASFLSRMQHPSKLLKQGSTSAAKISSEGLRAPDLSGKKKD</sequence>
<reference evidence="3 4" key="1">
    <citation type="submission" date="2024-01" db="EMBL/GenBank/DDBJ databases">
        <authorList>
            <person name="Waweru B."/>
        </authorList>
    </citation>
    <scope>NUCLEOTIDE SEQUENCE [LARGE SCALE GENOMIC DNA]</scope>
</reference>
<dbReference type="InterPro" id="IPR001810">
    <property type="entry name" value="F-box_dom"/>
</dbReference>
<dbReference type="SUPFAM" id="SSF52047">
    <property type="entry name" value="RNI-like"/>
    <property type="match status" value="1"/>
</dbReference>
<evidence type="ECO:0000259" key="2">
    <source>
        <dbReference type="PROSITE" id="PS50181"/>
    </source>
</evidence>
<dbReference type="SUPFAM" id="SSF81383">
    <property type="entry name" value="F-box domain"/>
    <property type="match status" value="1"/>
</dbReference>
<dbReference type="InterPro" id="IPR032675">
    <property type="entry name" value="LRR_dom_sf"/>
</dbReference>
<dbReference type="CDD" id="cd22160">
    <property type="entry name" value="F-box_AtFBL13-like"/>
    <property type="match status" value="1"/>
</dbReference>
<dbReference type="InterPro" id="IPR053781">
    <property type="entry name" value="F-box_AtFBL13-like"/>
</dbReference>
<evidence type="ECO:0000256" key="1">
    <source>
        <dbReference type="SAM" id="MobiDB-lite"/>
    </source>
</evidence>
<feature type="domain" description="F-box" evidence="2">
    <location>
        <begin position="17"/>
        <end position="65"/>
    </location>
</feature>
<accession>A0AAV1SLI2</accession>
<dbReference type="Pfam" id="PF00646">
    <property type="entry name" value="F-box"/>
    <property type="match status" value="1"/>
</dbReference>
<protein>
    <recommendedName>
        <fullName evidence="2">F-box domain-containing protein</fullName>
    </recommendedName>
</protein>
<dbReference type="InterPro" id="IPR053772">
    <property type="entry name" value="At1g61320/At1g61330-like"/>
</dbReference>
<keyword evidence="4" id="KW-1185">Reference proteome</keyword>
<dbReference type="PANTHER" id="PTHR34145">
    <property type="entry name" value="OS02G0105600 PROTEIN"/>
    <property type="match status" value="1"/>
</dbReference>
<gene>
    <name evidence="3" type="ORF">DCAF_LOCUS25107</name>
</gene>
<dbReference type="InterPro" id="IPR055357">
    <property type="entry name" value="LRR_At1g61320_AtMIF1"/>
</dbReference>
<comment type="caution">
    <text evidence="3">The sequence shown here is derived from an EMBL/GenBank/DDBJ whole genome shotgun (WGS) entry which is preliminary data.</text>
</comment>
<organism evidence="3 4">
    <name type="scientific">Dovyalis caffra</name>
    <dbReference type="NCBI Taxonomy" id="77055"/>
    <lineage>
        <taxon>Eukaryota</taxon>
        <taxon>Viridiplantae</taxon>
        <taxon>Streptophyta</taxon>
        <taxon>Embryophyta</taxon>
        <taxon>Tracheophyta</taxon>
        <taxon>Spermatophyta</taxon>
        <taxon>Magnoliopsida</taxon>
        <taxon>eudicotyledons</taxon>
        <taxon>Gunneridae</taxon>
        <taxon>Pentapetalae</taxon>
        <taxon>rosids</taxon>
        <taxon>fabids</taxon>
        <taxon>Malpighiales</taxon>
        <taxon>Salicaceae</taxon>
        <taxon>Flacourtieae</taxon>
        <taxon>Dovyalis</taxon>
    </lineage>
</organism>
<dbReference type="Proteomes" id="UP001314170">
    <property type="component" value="Unassembled WGS sequence"/>
</dbReference>
<dbReference type="InterPro" id="IPR036047">
    <property type="entry name" value="F-box-like_dom_sf"/>
</dbReference>